<dbReference type="AlphaFoldDB" id="A0A5Q6PCV1"/>
<comment type="caution">
    <text evidence="1">The sequence shown here is derived from an EMBL/GenBank/DDBJ whole genome shotgun (WGS) entry which is preliminary data.</text>
</comment>
<sequence>MPLGSRAVINAKILSEFLKTSQCSEIVELATAIDKERERFLDAAKIPKSEESAIYWKMHKFVADLSTDMDFYVKDIDSGEFCTNLVLEWVGDTRDSVINQAKDYLLNPDNYIGCENRIGYFIRDYVHVGISDILDNDKNFWGTGGNWEVEFQYEIPDAIPPEPKNHKPLTNFFGRKIDLLTEDELIELGFVTDKD</sequence>
<protein>
    <submittedName>
        <fullName evidence="1">Uncharacterized protein</fullName>
    </submittedName>
</protein>
<reference evidence="1 2" key="1">
    <citation type="submission" date="2019-09" db="EMBL/GenBank/DDBJ databases">
        <authorList>
            <person name="Kritzky A."/>
            <person name="Schelkanova E.Y."/>
            <person name="Alkhova Z.V."/>
            <person name="Smirnova N.I."/>
        </authorList>
    </citation>
    <scope>NUCLEOTIDE SEQUENCE [LARGE SCALE GENOMIC DNA]</scope>
    <source>
        <strain evidence="1 2">M1526</strain>
    </source>
</reference>
<dbReference type="Proteomes" id="UP000323225">
    <property type="component" value="Unassembled WGS sequence"/>
</dbReference>
<dbReference type="EMBL" id="VUAA01000048">
    <property type="protein sequence ID" value="KAA1252643.1"/>
    <property type="molecule type" value="Genomic_DNA"/>
</dbReference>
<proteinExistence type="predicted"/>
<accession>A0A5Q6PCV1</accession>
<gene>
    <name evidence="1" type="ORF">F0M16_21820</name>
</gene>
<evidence type="ECO:0000313" key="2">
    <source>
        <dbReference type="Proteomes" id="UP000323225"/>
    </source>
</evidence>
<evidence type="ECO:0000313" key="1">
    <source>
        <dbReference type="EMBL" id="KAA1252643.1"/>
    </source>
</evidence>
<name>A0A5Q6PCV1_VIBCL</name>
<organism evidence="1 2">
    <name type="scientific">Vibrio cholerae</name>
    <dbReference type="NCBI Taxonomy" id="666"/>
    <lineage>
        <taxon>Bacteria</taxon>
        <taxon>Pseudomonadati</taxon>
        <taxon>Pseudomonadota</taxon>
        <taxon>Gammaproteobacteria</taxon>
        <taxon>Vibrionales</taxon>
        <taxon>Vibrionaceae</taxon>
        <taxon>Vibrio</taxon>
    </lineage>
</organism>